<evidence type="ECO:0000256" key="2">
    <source>
        <dbReference type="ARBA" id="ARBA00022825"/>
    </source>
</evidence>
<keyword evidence="2" id="KW-0720">Serine protease</keyword>
<dbReference type="SUPFAM" id="SSF53474">
    <property type="entry name" value="alpha/beta-Hydrolases"/>
    <property type="match status" value="1"/>
</dbReference>
<protein>
    <submittedName>
        <fullName evidence="5">Peptidase S9 family protein</fullName>
    </submittedName>
</protein>
<dbReference type="InterPro" id="IPR029058">
    <property type="entry name" value="AB_hydrolase_fold"/>
</dbReference>
<reference evidence="5" key="2">
    <citation type="submission" date="2020-09" db="EMBL/GenBank/DDBJ databases">
        <authorList>
            <person name="Sun Q."/>
            <person name="Kim S."/>
        </authorList>
    </citation>
    <scope>NUCLEOTIDE SEQUENCE</scope>
    <source>
        <strain evidence="5">KCTC 32182</strain>
    </source>
</reference>
<proteinExistence type="predicted"/>
<dbReference type="EMBL" id="BMYX01000019">
    <property type="protein sequence ID" value="GGY24066.1"/>
    <property type="molecule type" value="Genomic_DNA"/>
</dbReference>
<dbReference type="InterPro" id="IPR002470">
    <property type="entry name" value="Peptidase_S9A"/>
</dbReference>
<dbReference type="InterPro" id="IPR001375">
    <property type="entry name" value="Peptidase_S9_cat"/>
</dbReference>
<sequence length="642" mass="70787">MKQRILAILVLAQCGAAMAAGYSGLGVASISKETLEQFRPKALDPALSGKIQRYLDLRSPGSGALSPDGKSLFFTWRVTGVNQIWRIDGPQGFPVQMTGGTDTAALDAITPDGKWLVISRDRNGEENPGLYLQPASGGELNVIQHKNGIRTLFEFLSDDGRYVYYRSNDEQPDRYTLYRYELAGARTERLFSEPGSWEVMDHRPDGKLLLANALSNSNNEIFEYDPAGKTLTPLFGQGEGVDYTALYGPAGELIVRTDKFGEFHRLYRWTAGVFTPITPDIKWNVSAFTLDTPRQKLYYEVNEGGYTRSYALDARTGKPLGLPAFKEADSVTVGSGTRDGRYRVLMVSRTTAPPTSFVFDWKTGKTVQWVLPSSPEIATGGFARATLESYPARDGARIPMFVRRPARCSPAPCPVLVYFHGGPESQSRPGFSAYAQMFVDAGFIFVEPNVRGSAGYGKTWLHSDDGAKRLDVVTDIEDAARHIRANWGANGKAPRVGVLGGSYGGYSTMLAMTMFAGAYDAGVSNVGMANLVTFLQNTAPYRRANRMAEYGDLQKNREALVKLSPVTYTDRLKAPLMIIQGASDPRVPVGEAVQMYEAARSRGVRSELILFADEGHGTQKRDNRVLEIGHTLRFFETWLKER</sequence>
<keyword evidence="6" id="KW-1185">Reference proteome</keyword>
<dbReference type="RefSeq" id="WP_189535750.1">
    <property type="nucleotide sequence ID" value="NZ_BMYX01000019.1"/>
</dbReference>
<dbReference type="SUPFAM" id="SSF50993">
    <property type="entry name" value="Peptidase/esterase 'gauge' domain"/>
    <property type="match status" value="1"/>
</dbReference>
<dbReference type="InterPro" id="IPR011659">
    <property type="entry name" value="WD40"/>
</dbReference>
<keyword evidence="3" id="KW-0732">Signal</keyword>
<organism evidence="5 6">
    <name type="scientific">Paludibacterium paludis</name>
    <dbReference type="NCBI Taxonomy" id="1225769"/>
    <lineage>
        <taxon>Bacteria</taxon>
        <taxon>Pseudomonadati</taxon>
        <taxon>Pseudomonadota</taxon>
        <taxon>Betaproteobacteria</taxon>
        <taxon>Neisseriales</taxon>
        <taxon>Chromobacteriaceae</taxon>
        <taxon>Paludibacterium</taxon>
    </lineage>
</organism>
<dbReference type="Proteomes" id="UP000645257">
    <property type="component" value="Unassembled WGS sequence"/>
</dbReference>
<comment type="caution">
    <text evidence="5">The sequence shown here is derived from an EMBL/GenBank/DDBJ whole genome shotgun (WGS) entry which is preliminary data.</text>
</comment>
<accession>A0A918P613</accession>
<feature type="domain" description="Peptidase S9 prolyl oligopeptidase catalytic" evidence="4">
    <location>
        <begin position="430"/>
        <end position="641"/>
    </location>
</feature>
<evidence type="ECO:0000313" key="6">
    <source>
        <dbReference type="Proteomes" id="UP000645257"/>
    </source>
</evidence>
<dbReference type="GO" id="GO:0004252">
    <property type="term" value="F:serine-type endopeptidase activity"/>
    <property type="evidence" value="ECO:0007669"/>
    <property type="project" value="InterPro"/>
</dbReference>
<evidence type="ECO:0000256" key="3">
    <source>
        <dbReference type="SAM" id="SignalP"/>
    </source>
</evidence>
<dbReference type="AlphaFoldDB" id="A0A918P613"/>
<feature type="signal peptide" evidence="3">
    <location>
        <begin position="1"/>
        <end position="19"/>
    </location>
</feature>
<evidence type="ECO:0000259" key="4">
    <source>
        <dbReference type="Pfam" id="PF00326"/>
    </source>
</evidence>
<dbReference type="PANTHER" id="PTHR42776:SF27">
    <property type="entry name" value="DIPEPTIDYL PEPTIDASE FAMILY MEMBER 6"/>
    <property type="match status" value="1"/>
</dbReference>
<dbReference type="Pfam" id="PF00326">
    <property type="entry name" value="Peptidase_S9"/>
    <property type="match status" value="1"/>
</dbReference>
<keyword evidence="2" id="KW-0645">Protease</keyword>
<keyword evidence="1" id="KW-0378">Hydrolase</keyword>
<name>A0A918P613_9NEIS</name>
<evidence type="ECO:0000256" key="1">
    <source>
        <dbReference type="ARBA" id="ARBA00022801"/>
    </source>
</evidence>
<dbReference type="Gene3D" id="3.40.50.1820">
    <property type="entry name" value="alpha/beta hydrolase"/>
    <property type="match status" value="1"/>
</dbReference>
<dbReference type="Gene3D" id="2.120.10.30">
    <property type="entry name" value="TolB, C-terminal domain"/>
    <property type="match status" value="1"/>
</dbReference>
<dbReference type="Pfam" id="PF07676">
    <property type="entry name" value="PD40"/>
    <property type="match status" value="2"/>
</dbReference>
<evidence type="ECO:0000313" key="5">
    <source>
        <dbReference type="EMBL" id="GGY24066.1"/>
    </source>
</evidence>
<reference evidence="5" key="1">
    <citation type="journal article" date="2014" name="Int. J. Syst. Evol. Microbiol.">
        <title>Complete genome sequence of Corynebacterium casei LMG S-19264T (=DSM 44701T), isolated from a smear-ripened cheese.</title>
        <authorList>
            <consortium name="US DOE Joint Genome Institute (JGI-PGF)"/>
            <person name="Walter F."/>
            <person name="Albersmeier A."/>
            <person name="Kalinowski J."/>
            <person name="Ruckert C."/>
        </authorList>
    </citation>
    <scope>NUCLEOTIDE SEQUENCE</scope>
    <source>
        <strain evidence="5">KCTC 32182</strain>
    </source>
</reference>
<feature type="chain" id="PRO_5037135448" evidence="3">
    <location>
        <begin position="20"/>
        <end position="642"/>
    </location>
</feature>
<dbReference type="InterPro" id="IPR011042">
    <property type="entry name" value="6-blade_b-propeller_TolB-like"/>
</dbReference>
<gene>
    <name evidence="5" type="ORF">GCM10011289_29750</name>
</gene>
<dbReference type="GO" id="GO:0006508">
    <property type="term" value="P:proteolysis"/>
    <property type="evidence" value="ECO:0007669"/>
    <property type="project" value="InterPro"/>
</dbReference>
<dbReference type="PANTHER" id="PTHR42776">
    <property type="entry name" value="SERINE PEPTIDASE S9 FAMILY MEMBER"/>
    <property type="match status" value="1"/>
</dbReference>
<dbReference type="PRINTS" id="PR00862">
    <property type="entry name" value="PROLIGOPTASE"/>
</dbReference>